<dbReference type="InterPro" id="IPR003661">
    <property type="entry name" value="HisK_dim/P_dom"/>
</dbReference>
<dbReference type="SMART" id="SM00304">
    <property type="entry name" value="HAMP"/>
    <property type="match status" value="1"/>
</dbReference>
<evidence type="ECO:0000256" key="1">
    <source>
        <dbReference type="ARBA" id="ARBA00000085"/>
    </source>
</evidence>
<dbReference type="Gene3D" id="6.10.340.10">
    <property type="match status" value="1"/>
</dbReference>
<dbReference type="Gene3D" id="3.30.565.10">
    <property type="entry name" value="Histidine kinase-like ATPase, C-terminal domain"/>
    <property type="match status" value="1"/>
</dbReference>
<evidence type="ECO:0000256" key="5">
    <source>
        <dbReference type="ARBA" id="ARBA00022553"/>
    </source>
</evidence>
<dbReference type="SMART" id="SM00387">
    <property type="entry name" value="HATPase_c"/>
    <property type="match status" value="1"/>
</dbReference>
<evidence type="ECO:0000259" key="16">
    <source>
        <dbReference type="PROSITE" id="PS50885"/>
    </source>
</evidence>
<keyword evidence="4" id="KW-1003">Cell membrane</keyword>
<dbReference type="EC" id="2.7.13.3" evidence="3"/>
<evidence type="ECO:0000256" key="14">
    <source>
        <dbReference type="SAM" id="Phobius"/>
    </source>
</evidence>
<evidence type="ECO:0000256" key="2">
    <source>
        <dbReference type="ARBA" id="ARBA00004651"/>
    </source>
</evidence>
<keyword evidence="6" id="KW-0808">Transferase</keyword>
<evidence type="ECO:0000256" key="9">
    <source>
        <dbReference type="ARBA" id="ARBA00022777"/>
    </source>
</evidence>
<evidence type="ECO:0000256" key="4">
    <source>
        <dbReference type="ARBA" id="ARBA00022475"/>
    </source>
</evidence>
<dbReference type="SMART" id="SM00388">
    <property type="entry name" value="HisKA"/>
    <property type="match status" value="1"/>
</dbReference>
<feature type="transmembrane region" description="Helical" evidence="14">
    <location>
        <begin position="153"/>
        <end position="173"/>
    </location>
</feature>
<dbReference type="SUPFAM" id="SSF55874">
    <property type="entry name" value="ATPase domain of HSP90 chaperone/DNA topoisomerase II/histidine kinase"/>
    <property type="match status" value="1"/>
</dbReference>
<dbReference type="Pfam" id="PF02518">
    <property type="entry name" value="HATPase_c"/>
    <property type="match status" value="1"/>
</dbReference>
<sequence>MNKLIMPFFTRLYGLLFLAIFCSVFVTIFILDKWNERDAIADFVTDTLFVKHVLENQREMTKTPADIFYRGIDNSLYPFDFIWLGSDNISLSCPHCTFIARYNNADVYQLKDEALLSIHSVEDSSDKLIIKDKQQEFSLREYALPTSSFDIEVYAPFIVLIVIVVVIGVVLYLQIRKLQKEINHLNQMSYQFGKGDLAARVKPLSEPLTVLATSFNSMAAALSNKMNESQIFAQAVPHELRTPLSRIQLASGILRKYSLTSEQLALIDNIDQYICDIDELCTQVIQFSKLNMQVKEDGNKTFNLNRFIAYRVEQLTLRSVISINTLCCKNITVYCNSTHLRLIIDNLLKNAAQHAKQQVDITVISTKGVLKITIEDDGKGISKHDHDTIFVPYARLDSSRTRKTGGLGMGLAIVKGAVNQLGGEVSVARSSSGGAMFIIKLPIL</sequence>
<evidence type="ECO:0000256" key="3">
    <source>
        <dbReference type="ARBA" id="ARBA00012438"/>
    </source>
</evidence>
<dbReference type="CDD" id="cd00082">
    <property type="entry name" value="HisKA"/>
    <property type="match status" value="1"/>
</dbReference>
<dbReference type="InterPro" id="IPR005467">
    <property type="entry name" value="His_kinase_dom"/>
</dbReference>
<reference evidence="17 18" key="1">
    <citation type="submission" date="2015-03" db="EMBL/GenBank/DDBJ databases">
        <title>Genome sequence of Pseudoalteromonas aurantia.</title>
        <authorList>
            <person name="Xie B.-B."/>
            <person name="Rong J.-C."/>
            <person name="Qin Q.-L."/>
            <person name="Zhang Y.-Z."/>
        </authorList>
    </citation>
    <scope>NUCLEOTIDE SEQUENCE [LARGE SCALE GENOMIC DNA]</scope>
    <source>
        <strain evidence="17 18">208</strain>
    </source>
</reference>
<gene>
    <name evidence="17" type="ORF">PAUR_a2551</name>
</gene>
<feature type="transmembrane region" description="Helical" evidence="14">
    <location>
        <begin position="12"/>
        <end position="31"/>
    </location>
</feature>
<keyword evidence="13 14" id="KW-0472">Membrane</keyword>
<dbReference type="SUPFAM" id="SSF47384">
    <property type="entry name" value="Homodimeric domain of signal transducing histidine kinase"/>
    <property type="match status" value="1"/>
</dbReference>
<evidence type="ECO:0000256" key="10">
    <source>
        <dbReference type="ARBA" id="ARBA00022840"/>
    </source>
</evidence>
<dbReference type="PROSITE" id="PS50109">
    <property type="entry name" value="HIS_KIN"/>
    <property type="match status" value="1"/>
</dbReference>
<evidence type="ECO:0000256" key="13">
    <source>
        <dbReference type="ARBA" id="ARBA00023136"/>
    </source>
</evidence>
<evidence type="ECO:0000256" key="7">
    <source>
        <dbReference type="ARBA" id="ARBA00022692"/>
    </source>
</evidence>
<dbReference type="InterPro" id="IPR050398">
    <property type="entry name" value="HssS/ArlS-like"/>
</dbReference>
<dbReference type="Pfam" id="PF00512">
    <property type="entry name" value="HisKA"/>
    <property type="match status" value="1"/>
</dbReference>
<name>A0ABR9EEL2_9GAMM</name>
<dbReference type="PRINTS" id="PR00344">
    <property type="entry name" value="BCTRLSENSOR"/>
</dbReference>
<keyword evidence="8" id="KW-0547">Nucleotide-binding</keyword>
<dbReference type="InterPro" id="IPR036097">
    <property type="entry name" value="HisK_dim/P_sf"/>
</dbReference>
<evidence type="ECO:0000256" key="11">
    <source>
        <dbReference type="ARBA" id="ARBA00022989"/>
    </source>
</evidence>
<dbReference type="InterPro" id="IPR036890">
    <property type="entry name" value="HATPase_C_sf"/>
</dbReference>
<dbReference type="InterPro" id="IPR004358">
    <property type="entry name" value="Sig_transdc_His_kin-like_C"/>
</dbReference>
<evidence type="ECO:0000256" key="6">
    <source>
        <dbReference type="ARBA" id="ARBA00022679"/>
    </source>
</evidence>
<comment type="catalytic activity">
    <reaction evidence="1">
        <text>ATP + protein L-histidine = ADP + protein N-phospho-L-histidine.</text>
        <dbReference type="EC" id="2.7.13.3"/>
    </reaction>
</comment>
<evidence type="ECO:0000256" key="8">
    <source>
        <dbReference type="ARBA" id="ARBA00022741"/>
    </source>
</evidence>
<dbReference type="CDD" id="cd06225">
    <property type="entry name" value="HAMP"/>
    <property type="match status" value="1"/>
</dbReference>
<dbReference type="PANTHER" id="PTHR45528">
    <property type="entry name" value="SENSOR HISTIDINE KINASE CPXA"/>
    <property type="match status" value="1"/>
</dbReference>
<evidence type="ECO:0000259" key="15">
    <source>
        <dbReference type="PROSITE" id="PS50109"/>
    </source>
</evidence>
<dbReference type="InterPro" id="IPR003594">
    <property type="entry name" value="HATPase_dom"/>
</dbReference>
<dbReference type="PROSITE" id="PS50885">
    <property type="entry name" value="HAMP"/>
    <property type="match status" value="1"/>
</dbReference>
<keyword evidence="9" id="KW-0418">Kinase</keyword>
<keyword evidence="18" id="KW-1185">Reference proteome</keyword>
<evidence type="ECO:0000313" key="18">
    <source>
        <dbReference type="Proteomes" id="UP000615755"/>
    </source>
</evidence>
<accession>A0ABR9EEL2</accession>
<feature type="domain" description="HAMP" evidence="16">
    <location>
        <begin position="176"/>
        <end position="227"/>
    </location>
</feature>
<keyword evidence="7 14" id="KW-0812">Transmembrane</keyword>
<protein>
    <recommendedName>
        <fullName evidence="3">histidine kinase</fullName>
        <ecNumber evidence="3">2.7.13.3</ecNumber>
    </recommendedName>
</protein>
<dbReference type="Proteomes" id="UP000615755">
    <property type="component" value="Unassembled WGS sequence"/>
</dbReference>
<proteinExistence type="predicted"/>
<comment type="subcellular location">
    <subcellularLocation>
        <location evidence="2">Cell membrane</location>
        <topology evidence="2">Multi-pass membrane protein</topology>
    </subcellularLocation>
</comment>
<dbReference type="RefSeq" id="WP_192508057.1">
    <property type="nucleotide sequence ID" value="NZ_AQGV01000012.1"/>
</dbReference>
<dbReference type="EMBL" id="AQGV01000012">
    <property type="protein sequence ID" value="MBE0368839.1"/>
    <property type="molecule type" value="Genomic_DNA"/>
</dbReference>
<comment type="caution">
    <text evidence="17">The sequence shown here is derived from an EMBL/GenBank/DDBJ whole genome shotgun (WGS) entry which is preliminary data.</text>
</comment>
<keyword evidence="12" id="KW-0902">Two-component regulatory system</keyword>
<evidence type="ECO:0000313" key="17">
    <source>
        <dbReference type="EMBL" id="MBE0368839.1"/>
    </source>
</evidence>
<evidence type="ECO:0000256" key="12">
    <source>
        <dbReference type="ARBA" id="ARBA00023012"/>
    </source>
</evidence>
<keyword evidence="5" id="KW-0597">Phosphoprotein</keyword>
<dbReference type="Gene3D" id="1.10.287.130">
    <property type="match status" value="1"/>
</dbReference>
<organism evidence="17 18">
    <name type="scientific">Pseudoalteromonas aurantia 208</name>
    <dbReference type="NCBI Taxonomy" id="1314867"/>
    <lineage>
        <taxon>Bacteria</taxon>
        <taxon>Pseudomonadati</taxon>
        <taxon>Pseudomonadota</taxon>
        <taxon>Gammaproteobacteria</taxon>
        <taxon>Alteromonadales</taxon>
        <taxon>Pseudoalteromonadaceae</taxon>
        <taxon>Pseudoalteromonas</taxon>
    </lineage>
</organism>
<keyword evidence="11 14" id="KW-1133">Transmembrane helix</keyword>
<dbReference type="PANTHER" id="PTHR45528:SF1">
    <property type="entry name" value="SENSOR HISTIDINE KINASE CPXA"/>
    <property type="match status" value="1"/>
</dbReference>
<keyword evidence="10" id="KW-0067">ATP-binding</keyword>
<feature type="domain" description="Histidine kinase" evidence="15">
    <location>
        <begin position="235"/>
        <end position="444"/>
    </location>
</feature>
<dbReference type="InterPro" id="IPR003660">
    <property type="entry name" value="HAMP_dom"/>
</dbReference>